<accession>A0A344TRA1</accession>
<sequence>MKILFTGRPIETPNAIGFEFVTTDCFPNYSDTIYVNVSPNYHHLNADQTEQYRREKFAGLILYLQEFDSKGTIPIVNEGKIYQIPRILECAVEPKNFFWRFDDPDEELLKDLRQCLESGNFHPE</sequence>
<dbReference type="KEGG" id="run:DR864_27260"/>
<dbReference type="Proteomes" id="UP000251993">
    <property type="component" value="Chromosome"/>
</dbReference>
<evidence type="ECO:0000313" key="1">
    <source>
        <dbReference type="EMBL" id="AXE21172.1"/>
    </source>
</evidence>
<protein>
    <submittedName>
        <fullName evidence="1">Uncharacterized protein</fullName>
    </submittedName>
</protein>
<dbReference type="RefSeq" id="WP_114069933.1">
    <property type="nucleotide sequence ID" value="NZ_CP030850.1"/>
</dbReference>
<proteinExistence type="predicted"/>
<keyword evidence="2" id="KW-1185">Reference proteome</keyword>
<reference evidence="1 2" key="1">
    <citation type="submission" date="2018-07" db="EMBL/GenBank/DDBJ databases">
        <title>Genome sequencing of Runella.</title>
        <authorList>
            <person name="Baek M.-G."/>
            <person name="Yi H."/>
        </authorList>
    </citation>
    <scope>NUCLEOTIDE SEQUENCE [LARGE SCALE GENOMIC DNA]</scope>
    <source>
        <strain evidence="1 2">HYN0085</strain>
    </source>
</reference>
<dbReference type="EMBL" id="CP030850">
    <property type="protein sequence ID" value="AXE21172.1"/>
    <property type="molecule type" value="Genomic_DNA"/>
</dbReference>
<organism evidence="1 2">
    <name type="scientific">Runella rosea</name>
    <dbReference type="NCBI Taxonomy" id="2259595"/>
    <lineage>
        <taxon>Bacteria</taxon>
        <taxon>Pseudomonadati</taxon>
        <taxon>Bacteroidota</taxon>
        <taxon>Cytophagia</taxon>
        <taxon>Cytophagales</taxon>
        <taxon>Spirosomataceae</taxon>
        <taxon>Runella</taxon>
    </lineage>
</organism>
<dbReference type="AlphaFoldDB" id="A0A344TRA1"/>
<gene>
    <name evidence="1" type="ORF">DR864_27260</name>
</gene>
<evidence type="ECO:0000313" key="2">
    <source>
        <dbReference type="Proteomes" id="UP000251993"/>
    </source>
</evidence>
<name>A0A344TRA1_9BACT</name>